<dbReference type="GO" id="GO:0050664">
    <property type="term" value="F:oxidoreductase activity, acting on NAD(P)H, oxygen as acceptor"/>
    <property type="evidence" value="ECO:0007669"/>
    <property type="project" value="TreeGrafter"/>
</dbReference>
<dbReference type="EMBL" id="BMQL01000094">
    <property type="protein sequence ID" value="GGR39286.1"/>
    <property type="molecule type" value="Genomic_DNA"/>
</dbReference>
<gene>
    <name evidence="3" type="ORF">GCM10008957_55210</name>
</gene>
<dbReference type="Pfam" id="PF13561">
    <property type="entry name" value="adh_short_C2"/>
    <property type="match status" value="1"/>
</dbReference>
<evidence type="ECO:0000313" key="3">
    <source>
        <dbReference type="EMBL" id="GGR39286.1"/>
    </source>
</evidence>
<dbReference type="SUPFAM" id="SSF51735">
    <property type="entry name" value="NAD(P)-binding Rossmann-fold domains"/>
    <property type="match status" value="1"/>
</dbReference>
<dbReference type="InterPro" id="IPR036291">
    <property type="entry name" value="NAD(P)-bd_dom_sf"/>
</dbReference>
<dbReference type="Gene3D" id="3.40.50.720">
    <property type="entry name" value="NAD(P)-binding Rossmann-like Domain"/>
    <property type="match status" value="1"/>
</dbReference>
<proteinExistence type="inferred from homology"/>
<organism evidence="3 4">
    <name type="scientific">Deinococcus ruber</name>
    <dbReference type="NCBI Taxonomy" id="1848197"/>
    <lineage>
        <taxon>Bacteria</taxon>
        <taxon>Thermotogati</taxon>
        <taxon>Deinococcota</taxon>
        <taxon>Deinococci</taxon>
        <taxon>Deinococcales</taxon>
        <taxon>Deinococcaceae</taxon>
        <taxon>Deinococcus</taxon>
    </lineage>
</organism>
<name>A0A918FIC0_9DEIO</name>
<comment type="similarity">
    <text evidence="1">Belongs to the short-chain dehydrogenases/reductases (SDR) family.</text>
</comment>
<reference evidence="3" key="2">
    <citation type="submission" date="2020-09" db="EMBL/GenBank/DDBJ databases">
        <authorList>
            <person name="Sun Q."/>
            <person name="Ohkuma M."/>
        </authorList>
    </citation>
    <scope>NUCLEOTIDE SEQUENCE</scope>
    <source>
        <strain evidence="3">JCM 31311</strain>
    </source>
</reference>
<keyword evidence="4" id="KW-1185">Reference proteome</keyword>
<sequence length="276" mass="28675">MSKDVIVVIGAGGIGLAIARRQGSGRQILLADLNEQVLTSARTALEDAGHTVTTQTVNVIQRDTVKALAQKAAELGPVMQVVHTAGLSPAQASPEAILQVDLYGTALILDEFAQVIAPDGAGLMVSSMAGYMFPMPAEQEQAFLTTPTEDLLTLPFVAAIDNSGVAYGVSKRANHLRVQAAAATSWGDRGARVNTISPGIILTPLARDEMNGPGGAGYQAMIKTSAAQRVGTVDEIAATANFMLERDAAFMTGADLLIDGGVIAAMRTGRYALQNA</sequence>
<dbReference type="PANTHER" id="PTHR43008">
    <property type="entry name" value="BENZIL REDUCTASE"/>
    <property type="match status" value="1"/>
</dbReference>
<dbReference type="NCBIfam" id="NF005395">
    <property type="entry name" value="PRK06940.1"/>
    <property type="match status" value="1"/>
</dbReference>
<keyword evidence="2" id="KW-0560">Oxidoreductase</keyword>
<dbReference type="RefSeq" id="WP_189093746.1">
    <property type="nucleotide sequence ID" value="NZ_BMQL01000094.1"/>
</dbReference>
<dbReference type="Proteomes" id="UP000603865">
    <property type="component" value="Unassembled WGS sequence"/>
</dbReference>
<evidence type="ECO:0000313" key="4">
    <source>
        <dbReference type="Proteomes" id="UP000603865"/>
    </source>
</evidence>
<accession>A0A918FIC0</accession>
<evidence type="ECO:0000256" key="1">
    <source>
        <dbReference type="ARBA" id="ARBA00006484"/>
    </source>
</evidence>
<dbReference type="Pfam" id="PF00106">
    <property type="entry name" value="adh_short"/>
    <property type="match status" value="1"/>
</dbReference>
<dbReference type="AlphaFoldDB" id="A0A918FIC0"/>
<dbReference type="PANTHER" id="PTHR43008:SF4">
    <property type="entry name" value="CHAIN DEHYDROGENASE, PUTATIVE (AFU_ORTHOLOGUE AFUA_4G08710)-RELATED"/>
    <property type="match status" value="1"/>
</dbReference>
<reference evidence="3" key="1">
    <citation type="journal article" date="2014" name="Int. J. Syst. Evol. Microbiol.">
        <title>Complete genome sequence of Corynebacterium casei LMG S-19264T (=DSM 44701T), isolated from a smear-ripened cheese.</title>
        <authorList>
            <consortium name="US DOE Joint Genome Institute (JGI-PGF)"/>
            <person name="Walter F."/>
            <person name="Albersmeier A."/>
            <person name="Kalinowski J."/>
            <person name="Ruckert C."/>
        </authorList>
    </citation>
    <scope>NUCLEOTIDE SEQUENCE</scope>
    <source>
        <strain evidence="3">JCM 31311</strain>
    </source>
</reference>
<comment type="caution">
    <text evidence="3">The sequence shown here is derived from an EMBL/GenBank/DDBJ whole genome shotgun (WGS) entry which is preliminary data.</text>
</comment>
<dbReference type="PRINTS" id="PR00081">
    <property type="entry name" value="GDHRDH"/>
</dbReference>
<dbReference type="InterPro" id="IPR002347">
    <property type="entry name" value="SDR_fam"/>
</dbReference>
<evidence type="ECO:0000256" key="2">
    <source>
        <dbReference type="ARBA" id="ARBA00023002"/>
    </source>
</evidence>
<protein>
    <submittedName>
        <fullName evidence="3">Short-chain dehydrogenase/reductas</fullName>
    </submittedName>
</protein>